<keyword evidence="2" id="KW-0456">Lyase</keyword>
<evidence type="ECO:0000313" key="3">
    <source>
        <dbReference type="EMBL" id="CCC91428.1"/>
    </source>
</evidence>
<dbReference type="GO" id="GO:0006751">
    <property type="term" value="P:glutathione catabolic process"/>
    <property type="evidence" value="ECO:0007669"/>
    <property type="project" value="InterPro"/>
</dbReference>
<dbReference type="AlphaFoldDB" id="G0UPW7"/>
<organism evidence="3">
    <name type="scientific">Trypanosoma congolense (strain IL3000)</name>
    <dbReference type="NCBI Taxonomy" id="1068625"/>
    <lineage>
        <taxon>Eukaryota</taxon>
        <taxon>Discoba</taxon>
        <taxon>Euglenozoa</taxon>
        <taxon>Kinetoplastea</taxon>
        <taxon>Metakinetoplastina</taxon>
        <taxon>Trypanosomatida</taxon>
        <taxon>Trypanosomatidae</taxon>
        <taxon>Trypanosoma</taxon>
        <taxon>Nannomonas</taxon>
    </lineage>
</organism>
<evidence type="ECO:0000256" key="1">
    <source>
        <dbReference type="ARBA" id="ARBA00012344"/>
    </source>
</evidence>
<proteinExistence type="predicted"/>
<protein>
    <recommendedName>
        <fullName evidence="1">glutathione-specific gamma-glutamylcyclotransferase</fullName>
        <ecNumber evidence="1">4.3.2.7</ecNumber>
    </recommendedName>
</protein>
<name>G0UPW7_TRYCI</name>
<dbReference type="CDD" id="cd06661">
    <property type="entry name" value="GGCT_like"/>
    <property type="match status" value="1"/>
</dbReference>
<dbReference type="GO" id="GO:0005737">
    <property type="term" value="C:cytoplasm"/>
    <property type="evidence" value="ECO:0007669"/>
    <property type="project" value="TreeGrafter"/>
</dbReference>
<dbReference type="InterPro" id="IPR036568">
    <property type="entry name" value="GGCT-like_sf"/>
</dbReference>
<gene>
    <name evidence="3" type="ORF">TCIL3000_7_2380</name>
</gene>
<dbReference type="VEuPathDB" id="TriTrypDB:TcIL3000_7_2380"/>
<dbReference type="InterPro" id="IPR013024">
    <property type="entry name" value="GGCT-like"/>
</dbReference>
<dbReference type="InterPro" id="IPR006840">
    <property type="entry name" value="ChaC"/>
</dbReference>
<dbReference type="GO" id="GO:0061928">
    <property type="term" value="F:glutathione specific gamma-glutamylcyclotransferase activity"/>
    <property type="evidence" value="ECO:0007669"/>
    <property type="project" value="UniProtKB-EC"/>
</dbReference>
<accession>G0UPW7</accession>
<dbReference type="Gene3D" id="3.10.490.10">
    <property type="entry name" value="Gamma-glutamyl cyclotransferase-like"/>
    <property type="match status" value="1"/>
</dbReference>
<dbReference type="EC" id="4.3.2.7" evidence="1"/>
<dbReference type="PANTHER" id="PTHR12192:SF2">
    <property type="entry name" value="GLUTATHIONE-SPECIFIC GAMMA-GLUTAMYLCYCLOTRANSFERASE 2"/>
    <property type="match status" value="1"/>
</dbReference>
<evidence type="ECO:0000256" key="2">
    <source>
        <dbReference type="ARBA" id="ARBA00023239"/>
    </source>
</evidence>
<reference evidence="3" key="1">
    <citation type="journal article" date="2012" name="Proc. Natl. Acad. Sci. U.S.A.">
        <title>Antigenic diversity is generated by distinct evolutionary mechanisms in African trypanosome species.</title>
        <authorList>
            <person name="Jackson A.P."/>
            <person name="Berry A."/>
            <person name="Aslett M."/>
            <person name="Allison H.C."/>
            <person name="Burton P."/>
            <person name="Vavrova-Anderson J."/>
            <person name="Brown R."/>
            <person name="Browne H."/>
            <person name="Corton N."/>
            <person name="Hauser H."/>
            <person name="Gamble J."/>
            <person name="Gilderthorp R."/>
            <person name="Marcello L."/>
            <person name="McQuillan J."/>
            <person name="Otto T.D."/>
            <person name="Quail M.A."/>
            <person name="Sanders M.J."/>
            <person name="van Tonder A."/>
            <person name="Ginger M.L."/>
            <person name="Field M.C."/>
            <person name="Barry J.D."/>
            <person name="Hertz-Fowler C."/>
            <person name="Berriman M."/>
        </authorList>
    </citation>
    <scope>NUCLEOTIDE SEQUENCE</scope>
    <source>
        <strain evidence="3">IL3000</strain>
    </source>
</reference>
<dbReference type="SUPFAM" id="SSF110857">
    <property type="entry name" value="Gamma-glutamyl cyclotransferase-like"/>
    <property type="match status" value="1"/>
</dbReference>
<sequence>MQQGQRLDCTTVDAPATIFVFGYGSILWKQQFEYVRALPACIRGHRRVFYQGSTDHRGVPGKPGRVVTLLRNNDPEEWVGGVAFELPSDLDKREKILAQLDDRERGGYEREEVDLYDLEKREKLQLPANALCICYRATEENAEYLGEATEEAIAEQILDCTGMSGPNSEYLFNLAESLRKLGTVDKHVFAIEAAAHRIITERGLPECGRAKQFGTEVGEHIK</sequence>
<dbReference type="Pfam" id="PF04752">
    <property type="entry name" value="ChaC"/>
    <property type="match status" value="1"/>
</dbReference>
<dbReference type="EMBL" id="HE575320">
    <property type="protein sequence ID" value="CCC91428.1"/>
    <property type="molecule type" value="Genomic_DNA"/>
</dbReference>
<dbReference type="PANTHER" id="PTHR12192">
    <property type="entry name" value="CATION TRANSPORT PROTEIN CHAC-RELATED"/>
    <property type="match status" value="1"/>
</dbReference>